<dbReference type="Gene3D" id="3.30.70.330">
    <property type="match status" value="1"/>
</dbReference>
<dbReference type="OrthoDB" id="439808at2759"/>
<feature type="compositionally biased region" description="Low complexity" evidence="2">
    <location>
        <begin position="201"/>
        <end position="239"/>
    </location>
</feature>
<dbReference type="PROSITE" id="PS50102">
    <property type="entry name" value="RRM"/>
    <property type="match status" value="1"/>
</dbReference>
<gene>
    <name evidence="4" type="primary">ML2</name>
    <name evidence="4" type="ORF">EHP00_1998</name>
</gene>
<evidence type="ECO:0000256" key="1">
    <source>
        <dbReference type="PROSITE-ProRule" id="PRU00176"/>
    </source>
</evidence>
<evidence type="ECO:0000313" key="5">
    <source>
        <dbReference type="Proteomes" id="UP000192758"/>
    </source>
</evidence>
<feature type="domain" description="RRM" evidence="3">
    <location>
        <begin position="101"/>
        <end position="166"/>
    </location>
</feature>
<keyword evidence="5" id="KW-1185">Reference proteome</keyword>
<name>A0A1W0E567_9MICR</name>
<protein>
    <submittedName>
        <fullName evidence="4">ML2</fullName>
    </submittedName>
</protein>
<dbReference type="InterPro" id="IPR000504">
    <property type="entry name" value="RRM_dom"/>
</dbReference>
<accession>A0A1W0E567</accession>
<keyword evidence="1" id="KW-0694">RNA-binding</keyword>
<dbReference type="InterPro" id="IPR012677">
    <property type="entry name" value="Nucleotide-bd_a/b_plait_sf"/>
</dbReference>
<evidence type="ECO:0000259" key="3">
    <source>
        <dbReference type="PROSITE" id="PS50102"/>
    </source>
</evidence>
<dbReference type="InterPro" id="IPR035979">
    <property type="entry name" value="RBD_domain_sf"/>
</dbReference>
<dbReference type="EMBL" id="MNPJ01000020">
    <property type="protein sequence ID" value="OQS54371.1"/>
    <property type="molecule type" value="Genomic_DNA"/>
</dbReference>
<comment type="caution">
    <text evidence="4">The sequence shown here is derived from an EMBL/GenBank/DDBJ whole genome shotgun (WGS) entry which is preliminary data.</text>
</comment>
<dbReference type="SUPFAM" id="SSF54928">
    <property type="entry name" value="RNA-binding domain, RBD"/>
    <property type="match status" value="1"/>
</dbReference>
<feature type="region of interest" description="Disordered" evidence="2">
    <location>
        <begin position="199"/>
        <end position="239"/>
    </location>
</feature>
<dbReference type="AlphaFoldDB" id="A0A1W0E567"/>
<dbReference type="GO" id="GO:0003723">
    <property type="term" value="F:RNA binding"/>
    <property type="evidence" value="ECO:0007669"/>
    <property type="project" value="UniProtKB-UniRule"/>
</dbReference>
<proteinExistence type="predicted"/>
<evidence type="ECO:0000256" key="2">
    <source>
        <dbReference type="SAM" id="MobiDB-lite"/>
    </source>
</evidence>
<evidence type="ECO:0000313" key="4">
    <source>
        <dbReference type="EMBL" id="OQS54371.1"/>
    </source>
</evidence>
<dbReference type="SMART" id="SM00360">
    <property type="entry name" value="RRM"/>
    <property type="match status" value="1"/>
</dbReference>
<reference evidence="4 5" key="1">
    <citation type="journal article" date="2017" name="Environ. Microbiol.">
        <title>Decay of the glycolytic pathway and adaptation to intranuclear parasitism within Enterocytozoonidae microsporidia.</title>
        <authorList>
            <person name="Wiredu Boakye D."/>
            <person name="Jaroenlak P."/>
            <person name="Prachumwat A."/>
            <person name="Williams T.A."/>
            <person name="Bateman K.S."/>
            <person name="Itsathitphaisarn O."/>
            <person name="Sritunyalucksana K."/>
            <person name="Paszkiewicz K.H."/>
            <person name="Moore K.A."/>
            <person name="Stentiford G.D."/>
            <person name="Williams B.A."/>
        </authorList>
    </citation>
    <scope>NUCLEOTIDE SEQUENCE [LARGE SCALE GENOMIC DNA]</scope>
    <source>
        <strain evidence="4 5">TH1</strain>
    </source>
</reference>
<organism evidence="4 5">
    <name type="scientific">Ecytonucleospora hepatopenaei</name>
    <dbReference type="NCBI Taxonomy" id="646526"/>
    <lineage>
        <taxon>Eukaryota</taxon>
        <taxon>Fungi</taxon>
        <taxon>Fungi incertae sedis</taxon>
        <taxon>Microsporidia</taxon>
        <taxon>Enterocytozoonidae</taxon>
        <taxon>Ecytonucleospora</taxon>
    </lineage>
</organism>
<sequence length="285" mass="33618">MQNIKTLPSTRTILVTNFSNLKELTEFKNLLPKEDIFEIYSIPRILNLFVTFYDFRKAVLFYQTFRTTKLFTNLNFSYTISKNEIQKGNEEVLDSCNQSSMIIYFKDTSSEVTDQEAMQLVSKYGEVRDIRLSKPYQKIVEFYDFRAAKKAYSSLNTRKYKDGHLLVYYVWDTMMNYKNEIIRRTDEVLKGLPVSKELLRNTNSNNTNNSINSNNANNNTNNNTNNNNNYNNTNNNNNYNNTVEQIKRIKVENINNTNITTNNIIDVLDMFIYKNINEIENMFKH</sequence>
<dbReference type="Proteomes" id="UP000192758">
    <property type="component" value="Unassembled WGS sequence"/>
</dbReference>
<dbReference type="VEuPathDB" id="MicrosporidiaDB:EHP00_1998"/>